<evidence type="ECO:0000259" key="5">
    <source>
        <dbReference type="PROSITE" id="PS50835"/>
    </source>
</evidence>
<reference evidence="6" key="2">
    <citation type="submission" date="2025-09" db="UniProtKB">
        <authorList>
            <consortium name="Ensembl"/>
        </authorList>
    </citation>
    <scope>IDENTIFICATION</scope>
</reference>
<dbReference type="SUPFAM" id="SSF48726">
    <property type="entry name" value="Immunoglobulin"/>
    <property type="match status" value="3"/>
</dbReference>
<evidence type="ECO:0000313" key="7">
    <source>
        <dbReference type="Proteomes" id="UP000472274"/>
    </source>
</evidence>
<feature type="domain" description="Ig-like" evidence="5">
    <location>
        <begin position="330"/>
        <end position="410"/>
    </location>
</feature>
<dbReference type="SMART" id="SM00408">
    <property type="entry name" value="IGc2"/>
    <property type="match status" value="2"/>
</dbReference>
<dbReference type="PROSITE" id="PS50835">
    <property type="entry name" value="IG_LIKE"/>
    <property type="match status" value="2"/>
</dbReference>
<dbReference type="Proteomes" id="UP000472274">
    <property type="component" value="Unplaced"/>
</dbReference>
<evidence type="ECO:0000256" key="3">
    <source>
        <dbReference type="ARBA" id="ARBA00023180"/>
    </source>
</evidence>
<accession>A0A674J8E1</accession>
<keyword evidence="7" id="KW-1185">Reference proteome</keyword>
<dbReference type="Ensembl" id="ENSTMTT00000016258.1">
    <property type="protein sequence ID" value="ENSTMTP00000015699.1"/>
    <property type="gene ID" value="ENSTMTG00000010891.1"/>
</dbReference>
<dbReference type="Pfam" id="PF07686">
    <property type="entry name" value="V-set"/>
    <property type="match status" value="1"/>
</dbReference>
<dbReference type="PANTHER" id="PTHR44337">
    <property type="entry name" value="CARCINOEMBRYONIC ANTIGEN-RELATED CELL ADHESION MOLECULE 8"/>
    <property type="match status" value="1"/>
</dbReference>
<reference evidence="6" key="1">
    <citation type="submission" date="2025-08" db="UniProtKB">
        <authorList>
            <consortium name="Ensembl"/>
        </authorList>
    </citation>
    <scope>IDENTIFICATION</scope>
</reference>
<dbReference type="Pfam" id="PF13927">
    <property type="entry name" value="Ig_3"/>
    <property type="match status" value="2"/>
</dbReference>
<dbReference type="GeneTree" id="ENSGT01100000263479"/>
<evidence type="ECO:0000313" key="6">
    <source>
        <dbReference type="Ensembl" id="ENSTMTP00000015699.1"/>
    </source>
</evidence>
<evidence type="ECO:0000256" key="4">
    <source>
        <dbReference type="ARBA" id="ARBA00023319"/>
    </source>
</evidence>
<evidence type="ECO:0000256" key="2">
    <source>
        <dbReference type="ARBA" id="ARBA00023157"/>
    </source>
</evidence>
<dbReference type="InterPro" id="IPR036179">
    <property type="entry name" value="Ig-like_dom_sf"/>
</dbReference>
<dbReference type="InterPro" id="IPR052598">
    <property type="entry name" value="IgSF_CEA-related"/>
</dbReference>
<keyword evidence="4" id="KW-0393">Immunoglobulin domain</keyword>
<dbReference type="InterPro" id="IPR007110">
    <property type="entry name" value="Ig-like_dom"/>
</dbReference>
<dbReference type="InterPro" id="IPR003598">
    <property type="entry name" value="Ig_sub2"/>
</dbReference>
<organism evidence="6 7">
    <name type="scientific">Terrapene triunguis</name>
    <name type="common">Three-toed box turtle</name>
    <dbReference type="NCBI Taxonomy" id="2587831"/>
    <lineage>
        <taxon>Eukaryota</taxon>
        <taxon>Metazoa</taxon>
        <taxon>Chordata</taxon>
        <taxon>Craniata</taxon>
        <taxon>Vertebrata</taxon>
        <taxon>Euteleostomi</taxon>
        <taxon>Archelosauria</taxon>
        <taxon>Testudinata</taxon>
        <taxon>Testudines</taxon>
        <taxon>Cryptodira</taxon>
        <taxon>Durocryptodira</taxon>
        <taxon>Testudinoidea</taxon>
        <taxon>Emydidae</taxon>
        <taxon>Terrapene</taxon>
    </lineage>
</organism>
<dbReference type="Gene3D" id="2.60.40.10">
    <property type="entry name" value="Immunoglobulins"/>
    <property type="match status" value="3"/>
</dbReference>
<dbReference type="AlphaFoldDB" id="A0A674J8E1"/>
<protein>
    <recommendedName>
        <fullName evidence="5">Ig-like domain-containing protein</fullName>
    </recommendedName>
</protein>
<sequence length="417" mass="45025">MPRSRFFGGNSAAGPLLPEGLRDPLPNCRRRPGRAAPGTCLLRWYFPSPAASVLGSCLQPVPAQTTVPIVLTPRSPEVGGDVSLAPQNLPQDVLVCSWYRSATTHESSRILTYYPPPAPDQIPGPAHTGRETAGPGCTLHIAGLTLSDTGNYTVLIQSRTGTNPVRSIRVVLRVSGKLPPRELWITALYCRQAPGSESSTGLWGRSPVQRGLPWGLGWIQPLPPVTLSLFPEMLPRPTVTPDQTQVLENGTFTLTCNSSPSADTVLWLRDGASLAPSERLGLSPENRTLMVPNVTRGDAGTYQCEVGNPVRTPRWRHPSPDPVPLCVDGPDSARIDLPGPIALTLRSPLNLTCVSDSVPAPSYRWVLNGTDTNETRIILTFNPTTWAQQGTYKCRAHNPITNRTAWGSVAVWVTGRG</sequence>
<keyword evidence="1" id="KW-0732">Signal</keyword>
<dbReference type="SMART" id="SM00409">
    <property type="entry name" value="IG"/>
    <property type="match status" value="3"/>
</dbReference>
<keyword evidence="3" id="KW-0325">Glycoprotein</keyword>
<dbReference type="PANTHER" id="PTHR44337:SF20">
    <property type="entry name" value="CARCINOEMBRYONIC ANTIGEN-RELATED CELL ADHESION MOLECULE 5-RELATED"/>
    <property type="match status" value="1"/>
</dbReference>
<evidence type="ECO:0000256" key="1">
    <source>
        <dbReference type="ARBA" id="ARBA00022729"/>
    </source>
</evidence>
<dbReference type="InterPro" id="IPR003599">
    <property type="entry name" value="Ig_sub"/>
</dbReference>
<feature type="domain" description="Ig-like" evidence="5">
    <location>
        <begin position="235"/>
        <end position="308"/>
    </location>
</feature>
<proteinExistence type="predicted"/>
<dbReference type="InterPro" id="IPR013106">
    <property type="entry name" value="Ig_V-set"/>
</dbReference>
<name>A0A674J8E1_9SAUR</name>
<dbReference type="CDD" id="cd00096">
    <property type="entry name" value="Ig"/>
    <property type="match status" value="1"/>
</dbReference>
<keyword evidence="2" id="KW-1015">Disulfide bond</keyword>
<dbReference type="InterPro" id="IPR013783">
    <property type="entry name" value="Ig-like_fold"/>
</dbReference>